<keyword evidence="3" id="KW-1185">Reference proteome</keyword>
<accession>A0AAN6NFC1</accession>
<protein>
    <submittedName>
        <fullName evidence="2">Uncharacterized protein</fullName>
    </submittedName>
</protein>
<gene>
    <name evidence="2" type="ORF">QBC46DRAFT_337432</name>
</gene>
<feature type="region of interest" description="Disordered" evidence="1">
    <location>
        <begin position="1"/>
        <end position="28"/>
    </location>
</feature>
<feature type="compositionally biased region" description="Basic residues" evidence="1">
    <location>
        <begin position="139"/>
        <end position="149"/>
    </location>
</feature>
<dbReference type="AlphaFoldDB" id="A0AAN6NFC1"/>
<evidence type="ECO:0000313" key="3">
    <source>
        <dbReference type="Proteomes" id="UP001303473"/>
    </source>
</evidence>
<comment type="caution">
    <text evidence="2">The sequence shown here is derived from an EMBL/GenBank/DDBJ whole genome shotgun (WGS) entry which is preliminary data.</text>
</comment>
<proteinExistence type="predicted"/>
<feature type="compositionally biased region" description="Polar residues" evidence="1">
    <location>
        <begin position="119"/>
        <end position="138"/>
    </location>
</feature>
<sequence length="433" mass="47455">MSPKKESAHPEKTASGKEQAEATNETEVVRVRKRGLTRNNPFIIADQIAKAKLAEPHVCATTVQATLSPKLAQQLLPRPGTVHGKWTELPDTTASGNGKESLLKQLAVPKGKEVDRTEPNSLASTTGDSQQTRGTQASRRMKTLSHKPTSRTLERVMEVDVDAEGQGQVVPRLRVSSPPPWLKHPSNRPGSIEGRLQRVESKSTPYLSQRRKLDEARSQNAGKTNTEQDLRTRPTTTTNRDLDYRANLKHVVKRSPSSPAVMPEPVHKFEECSFCESGAPDQDPISGIDTSIREPEDETILGQETEDRPLARGETTQSGTVTSEKAKTSLQESDIMDVVSPSAVPTIVRGPDEELHHPMPLRHMSSKGVIETKERGGSSTVTVRRRAGRGSSSRGLLDDDDDDDVGIQGLTIVLHLKGKDDLVISRDLTREAE</sequence>
<dbReference type="Proteomes" id="UP001303473">
    <property type="component" value="Unassembled WGS sequence"/>
</dbReference>
<name>A0AAN6NFC1_9PEZI</name>
<evidence type="ECO:0000313" key="2">
    <source>
        <dbReference type="EMBL" id="KAK3944740.1"/>
    </source>
</evidence>
<feature type="compositionally biased region" description="Basic and acidic residues" evidence="1">
    <location>
        <begin position="1"/>
        <end position="20"/>
    </location>
</feature>
<feature type="region of interest" description="Disordered" evidence="1">
    <location>
        <begin position="76"/>
        <end position="152"/>
    </location>
</feature>
<feature type="region of interest" description="Disordered" evidence="1">
    <location>
        <begin position="294"/>
        <end position="336"/>
    </location>
</feature>
<feature type="compositionally biased region" description="Polar residues" evidence="1">
    <location>
        <begin position="314"/>
        <end position="332"/>
    </location>
</feature>
<feature type="region of interest" description="Disordered" evidence="1">
    <location>
        <begin position="348"/>
        <end position="404"/>
    </location>
</feature>
<organism evidence="2 3">
    <name type="scientific">Diplogelasinospora grovesii</name>
    <dbReference type="NCBI Taxonomy" id="303347"/>
    <lineage>
        <taxon>Eukaryota</taxon>
        <taxon>Fungi</taxon>
        <taxon>Dikarya</taxon>
        <taxon>Ascomycota</taxon>
        <taxon>Pezizomycotina</taxon>
        <taxon>Sordariomycetes</taxon>
        <taxon>Sordariomycetidae</taxon>
        <taxon>Sordariales</taxon>
        <taxon>Diplogelasinosporaceae</taxon>
        <taxon>Diplogelasinospora</taxon>
    </lineage>
</organism>
<evidence type="ECO:0000256" key="1">
    <source>
        <dbReference type="SAM" id="MobiDB-lite"/>
    </source>
</evidence>
<reference evidence="3" key="1">
    <citation type="journal article" date="2023" name="Mol. Phylogenet. Evol.">
        <title>Genome-scale phylogeny and comparative genomics of the fungal order Sordariales.</title>
        <authorList>
            <person name="Hensen N."/>
            <person name="Bonometti L."/>
            <person name="Westerberg I."/>
            <person name="Brannstrom I.O."/>
            <person name="Guillou S."/>
            <person name="Cros-Aarteil S."/>
            <person name="Calhoun S."/>
            <person name="Haridas S."/>
            <person name="Kuo A."/>
            <person name="Mondo S."/>
            <person name="Pangilinan J."/>
            <person name="Riley R."/>
            <person name="LaButti K."/>
            <person name="Andreopoulos B."/>
            <person name="Lipzen A."/>
            <person name="Chen C."/>
            <person name="Yan M."/>
            <person name="Daum C."/>
            <person name="Ng V."/>
            <person name="Clum A."/>
            <person name="Steindorff A."/>
            <person name="Ohm R.A."/>
            <person name="Martin F."/>
            <person name="Silar P."/>
            <person name="Natvig D.O."/>
            <person name="Lalanne C."/>
            <person name="Gautier V."/>
            <person name="Ament-Velasquez S.L."/>
            <person name="Kruys A."/>
            <person name="Hutchinson M.I."/>
            <person name="Powell A.J."/>
            <person name="Barry K."/>
            <person name="Miller A.N."/>
            <person name="Grigoriev I.V."/>
            <person name="Debuchy R."/>
            <person name="Gladieux P."/>
            <person name="Hiltunen Thoren M."/>
            <person name="Johannesson H."/>
        </authorList>
    </citation>
    <scope>NUCLEOTIDE SEQUENCE [LARGE SCALE GENOMIC DNA]</scope>
    <source>
        <strain evidence="3">CBS 340.73</strain>
    </source>
</reference>
<feature type="region of interest" description="Disordered" evidence="1">
    <location>
        <begin position="164"/>
        <end position="240"/>
    </location>
</feature>
<dbReference type="EMBL" id="MU853758">
    <property type="protein sequence ID" value="KAK3944740.1"/>
    <property type="molecule type" value="Genomic_DNA"/>
</dbReference>